<accession>A0ACC1P5Y7</accession>
<evidence type="ECO:0000313" key="1">
    <source>
        <dbReference type="EMBL" id="KAJ2987184.1"/>
    </source>
</evidence>
<comment type="caution">
    <text evidence="1">The sequence shown here is derived from an EMBL/GenBank/DDBJ whole genome shotgun (WGS) entry which is preliminary data.</text>
</comment>
<keyword evidence="2" id="KW-1185">Reference proteome</keyword>
<dbReference type="Proteomes" id="UP001143856">
    <property type="component" value="Unassembled WGS sequence"/>
</dbReference>
<evidence type="ECO:0000313" key="2">
    <source>
        <dbReference type="Proteomes" id="UP001143856"/>
    </source>
</evidence>
<organism evidence="1 2">
    <name type="scientific">Xylaria curta</name>
    <dbReference type="NCBI Taxonomy" id="42375"/>
    <lineage>
        <taxon>Eukaryota</taxon>
        <taxon>Fungi</taxon>
        <taxon>Dikarya</taxon>
        <taxon>Ascomycota</taxon>
        <taxon>Pezizomycotina</taxon>
        <taxon>Sordariomycetes</taxon>
        <taxon>Xylariomycetidae</taxon>
        <taxon>Xylariales</taxon>
        <taxon>Xylariaceae</taxon>
        <taxon>Xylaria</taxon>
    </lineage>
</organism>
<proteinExistence type="predicted"/>
<name>A0ACC1P5Y7_9PEZI</name>
<protein>
    <submittedName>
        <fullName evidence="1">Uncharacterized protein</fullName>
    </submittedName>
</protein>
<reference evidence="1" key="1">
    <citation type="submission" date="2022-10" db="EMBL/GenBank/DDBJ databases">
        <title>Genome Sequence of Xylaria curta.</title>
        <authorList>
            <person name="Buettner E."/>
        </authorList>
    </citation>
    <scope>NUCLEOTIDE SEQUENCE</scope>
    <source>
        <strain evidence="1">Babe10</strain>
    </source>
</reference>
<sequence>MQSANDISLLYTVPPHQVRPVDEDAFEYVAGGEVLDVEWKHTAQTLSADARHVEYIGNSHLCNACLSALGYLAQNLKDCISNEGDKGFQTKKSVVQHQNMMALYAAANGGCQLCKTIWSRRCKQNGIATARDLRIEFCWNTTEHESWDGTRLGDARLLCNMVSTVAQNHNKHTWETIFRFQLWPSPMLDFIFEAKNSLLPGAARRGNTRSSQPMALQWLSECRVNEDGAHSSCQAGNSSWYPTRLLDLSNIKETGKVLLEVTELTDNSSADRGEYITLSHCWGTWGAKELPVLTTSNIDERVINGMEISSLPPTFKDAIEVAGWYNIRWLWIDSLCIIQDSKEDWQREAPMMSDVYQNALLNISADHAVDARNGCFHDRYPATVDAFKLHLKPLQTTWWVSVDERNLFEWVKDAPSSERAWIYQERHLYGLLIPLN</sequence>
<dbReference type="EMBL" id="JAPDGR010000831">
    <property type="protein sequence ID" value="KAJ2987184.1"/>
    <property type="molecule type" value="Genomic_DNA"/>
</dbReference>
<gene>
    <name evidence="1" type="ORF">NUW58_g4646</name>
</gene>